<dbReference type="GO" id="GO:0008781">
    <property type="term" value="F:N-acylneuraminate cytidylyltransferase activity"/>
    <property type="evidence" value="ECO:0007669"/>
    <property type="project" value="UniProtKB-EC"/>
</dbReference>
<dbReference type="Pfam" id="PF04101">
    <property type="entry name" value="Glyco_tran_28_C"/>
    <property type="match status" value="1"/>
</dbReference>
<dbReference type="EMBL" id="UOGA01000144">
    <property type="protein sequence ID" value="VAX19071.1"/>
    <property type="molecule type" value="Genomic_DNA"/>
</dbReference>
<gene>
    <name evidence="2" type="ORF">MNBD_NITROSPINAE04-1630</name>
</gene>
<dbReference type="Gene3D" id="3.40.50.11190">
    <property type="match status" value="1"/>
</dbReference>
<keyword evidence="2" id="KW-0808">Transferase</keyword>
<dbReference type="SUPFAM" id="SSF53756">
    <property type="entry name" value="UDP-Glycosyltransferase/glycogen phosphorylase"/>
    <property type="match status" value="1"/>
</dbReference>
<dbReference type="InterPro" id="IPR007235">
    <property type="entry name" value="Glyco_trans_28_C"/>
</dbReference>
<dbReference type="PANTHER" id="PTHR21015:SF22">
    <property type="entry name" value="GLYCOSYLTRANSFERASE"/>
    <property type="match status" value="1"/>
</dbReference>
<name>A0A3B1BX36_9ZZZZ</name>
<proteinExistence type="predicted"/>
<dbReference type="Gene3D" id="3.40.50.2000">
    <property type="entry name" value="Glycogen Phosphorylase B"/>
    <property type="match status" value="1"/>
</dbReference>
<protein>
    <submittedName>
        <fullName evidence="2">Pseudaminic acid cytidylyltransferase</fullName>
        <ecNumber evidence="2">2.7.7.43</ecNumber>
    </submittedName>
</protein>
<reference evidence="2" key="1">
    <citation type="submission" date="2018-06" db="EMBL/GenBank/DDBJ databases">
        <authorList>
            <person name="Zhirakovskaya E."/>
        </authorList>
    </citation>
    <scope>NUCLEOTIDE SEQUENCE</scope>
</reference>
<evidence type="ECO:0000259" key="1">
    <source>
        <dbReference type="Pfam" id="PF04101"/>
    </source>
</evidence>
<accession>A0A3B1BX36</accession>
<organism evidence="2">
    <name type="scientific">hydrothermal vent metagenome</name>
    <dbReference type="NCBI Taxonomy" id="652676"/>
    <lineage>
        <taxon>unclassified sequences</taxon>
        <taxon>metagenomes</taxon>
        <taxon>ecological metagenomes</taxon>
    </lineage>
</organism>
<dbReference type="InterPro" id="IPR020023">
    <property type="entry name" value="PseG"/>
</dbReference>
<dbReference type="NCBIfam" id="TIGR03590">
    <property type="entry name" value="PseG"/>
    <property type="match status" value="1"/>
</dbReference>
<dbReference type="PANTHER" id="PTHR21015">
    <property type="entry name" value="UDP-N-ACETYLGLUCOSAMINE--N-ACETYLMURAMYL-(PENTAPEPTIDE) PYROPHOSPHORYL-UNDECAPRENOL N-ACETYLGLUCOSAMINE TRANSFERASE 1"/>
    <property type="match status" value="1"/>
</dbReference>
<dbReference type="EC" id="2.7.7.43" evidence="2"/>
<sequence length="386" mass="42755">MSIVTQKWEEILLKQTFRIYSLFVAAGASKLRIKYNAHIQMKIVFRTDASASLGTGHVMRCLTLAESLKRVGAEVIFICAKNNGDMTGFLEERGYEVGRINKPYGSGFLDDAEQTVAHIKNSGVKPDWLVVDNHALDNRWKSIIRPDTGKIMVIDDLADRPHDCDLLLDQNYYERTDRYKNLTPKKCKLLLGPEYALLREEFYHARQGLEKRSGNAQRILISMGGADSSNETAKALEAIRMVNLSDISVDVVTGAANPHADMIREMCHSMLRTNYHHAVDNMAKLMATTDLAIGSVGVATWERLCVGLPAIVIVTAKNQIEHTRSVESTGAIINLGWYSDVTPADIGAAITHLLADRSRLVKMSEEGMKYVDGAGVNKVCGEMLGN</sequence>
<evidence type="ECO:0000313" key="2">
    <source>
        <dbReference type="EMBL" id="VAX19071.1"/>
    </source>
</evidence>
<keyword evidence="2" id="KW-0548">Nucleotidyltransferase</keyword>
<feature type="domain" description="Glycosyl transferase family 28 C-terminal" evidence="1">
    <location>
        <begin position="226"/>
        <end position="366"/>
    </location>
</feature>
<dbReference type="GO" id="GO:0016758">
    <property type="term" value="F:hexosyltransferase activity"/>
    <property type="evidence" value="ECO:0007669"/>
    <property type="project" value="InterPro"/>
</dbReference>
<dbReference type="AlphaFoldDB" id="A0A3B1BX36"/>